<dbReference type="GO" id="GO:0004386">
    <property type="term" value="F:helicase activity"/>
    <property type="evidence" value="ECO:0007669"/>
    <property type="project" value="UniProtKB-KW"/>
</dbReference>
<evidence type="ECO:0000256" key="5">
    <source>
        <dbReference type="ARBA" id="ARBA00022801"/>
    </source>
</evidence>
<dbReference type="PANTHER" id="PTHR12604:SF4">
    <property type="entry name" value="X-RAY REPAIR CROSS-COMPLEMENTING PROTEIN 5"/>
    <property type="match status" value="1"/>
</dbReference>
<dbReference type="Pfam" id="PF02735">
    <property type="entry name" value="Ku"/>
    <property type="match status" value="1"/>
</dbReference>
<keyword evidence="9" id="KW-0238">DNA-binding</keyword>
<dbReference type="EMBL" id="JAEPRC010000080">
    <property type="protein sequence ID" value="KAG2210610.1"/>
    <property type="molecule type" value="Genomic_DNA"/>
</dbReference>
<dbReference type="SMART" id="SM00559">
    <property type="entry name" value="Ku78"/>
    <property type="match status" value="1"/>
</dbReference>
<keyword evidence="10" id="KW-0233">DNA recombination</keyword>
<evidence type="ECO:0000313" key="15">
    <source>
        <dbReference type="Proteomes" id="UP000650833"/>
    </source>
</evidence>
<keyword evidence="3" id="KW-0547">Nucleotide-binding</keyword>
<keyword evidence="15" id="KW-1185">Reference proteome</keyword>
<evidence type="ECO:0000313" key="14">
    <source>
        <dbReference type="EMBL" id="KAG2210610.1"/>
    </source>
</evidence>
<dbReference type="Gene3D" id="1.25.40.240">
    <property type="entry name" value="Ku, C-terminal domain"/>
    <property type="match status" value="1"/>
</dbReference>
<dbReference type="PANTHER" id="PTHR12604">
    <property type="entry name" value="KU AUTOANTIGEN DNA HELICASE"/>
    <property type="match status" value="1"/>
</dbReference>
<sequence length="755" mass="85286">MAQKKATIYILNVANTMSKDFSTALNLMTGNIEDKVMSGRKTDTVAVLLAGTPQTHNILADGTPGQYQRVTSMGPIGQPNVDLLKSIQNVSTSSEDIKPADVFDAVIVATQMIREYCKNLKYEKRIILITDNQNYIDWLDLEDVAGILKDINTELTVILISGTDFKRVQNSNCPENIAINYKNWQLLIDSSETGGEILSLDTAYELTQMDSAKDVRPTPSFRGYLYIGNPHENDHVVGINVHMYLRTKTVPLPRSHKYSSHSNGPSHKVEPDVMYKYNANPTADSSLSIDNVDEKVIDDKSRLEQAFRFGKTAIMISRDEVVSNKFTSKKELTIIGFINKRDFKRHYLYSNAYILTAGNYNTVESTLALSALAKALYDEQSCAIVRYVQKDDGHPRIGILEPENRQGEEDVEYLLQYFDLPFAEDIRDYKFKSITDPMVSDPKGIKLMDNLIDSMDLDSTPDGKDYLTPEYTFNPILWRFSKAIKTRALNPDAPIPDIKESAKRQFEIYSGFKEKCSEYSELLASHLNVRKVIEKGKGKRKYKDINDNAASINAVDINALIGKANSFNDGPIYKPLTPTERSKSIMHNTDIETVGLITPVEDFLALINKHSEVDMVEIAIKSMSQAIIKLLTISFGNQNYPMVIKCLKVVRKTAAEEDAAVNYNKHIREVKQWCNLSNKTSSRYKFWEMLKEEKLGLITNEECNDIDNADTTREVAEKFWNTDEEEDHNMAGETEIVGADNEDIGFNADDLDDLL</sequence>
<evidence type="ECO:0000256" key="11">
    <source>
        <dbReference type="ARBA" id="ARBA00023204"/>
    </source>
</evidence>
<keyword evidence="4" id="KW-0227">DNA damage</keyword>
<dbReference type="AlphaFoldDB" id="A0A8H7RHI4"/>
<dbReference type="InterPro" id="IPR036494">
    <property type="entry name" value="Ku_C_sf"/>
</dbReference>
<keyword evidence="12" id="KW-0539">Nucleus</keyword>
<evidence type="ECO:0000256" key="7">
    <source>
        <dbReference type="ARBA" id="ARBA00022840"/>
    </source>
</evidence>
<reference evidence="14" key="1">
    <citation type="submission" date="2020-12" db="EMBL/GenBank/DDBJ databases">
        <title>Metabolic potential, ecology and presence of endohyphal bacteria is reflected in genomic diversity of Mucoromycotina.</title>
        <authorList>
            <person name="Muszewska A."/>
            <person name="Okrasinska A."/>
            <person name="Steczkiewicz K."/>
            <person name="Drgas O."/>
            <person name="Orlowska M."/>
            <person name="Perlinska-Lenart U."/>
            <person name="Aleksandrzak-Piekarczyk T."/>
            <person name="Szatraj K."/>
            <person name="Zielenkiewicz U."/>
            <person name="Pilsyk S."/>
            <person name="Malc E."/>
            <person name="Mieczkowski P."/>
            <person name="Kruszewska J.S."/>
            <person name="Biernat P."/>
            <person name="Pawlowska J."/>
        </authorList>
    </citation>
    <scope>NUCLEOTIDE SEQUENCE</scope>
    <source>
        <strain evidence="14">CBS 226.32</strain>
    </source>
</reference>
<dbReference type="Pfam" id="PF08785">
    <property type="entry name" value="Ku_PK_bind"/>
    <property type="match status" value="1"/>
</dbReference>
<keyword evidence="8" id="KW-0779">Telomere</keyword>
<keyword evidence="6" id="KW-0347">Helicase</keyword>
<proteinExistence type="predicted"/>
<name>A0A8H7RHI4_9FUNG</name>
<keyword evidence="7" id="KW-0067">ATP-binding</keyword>
<evidence type="ECO:0000259" key="13">
    <source>
        <dbReference type="SMART" id="SM00559"/>
    </source>
</evidence>
<dbReference type="InterPro" id="IPR005161">
    <property type="entry name" value="Ku_N"/>
</dbReference>
<dbReference type="GO" id="GO:0042162">
    <property type="term" value="F:telomeric DNA binding"/>
    <property type="evidence" value="ECO:0007669"/>
    <property type="project" value="TreeGrafter"/>
</dbReference>
<keyword evidence="11" id="KW-0234">DNA repair</keyword>
<protein>
    <recommendedName>
        <fullName evidence="13">Ku domain-containing protein</fullName>
    </recommendedName>
</protein>
<evidence type="ECO:0000256" key="3">
    <source>
        <dbReference type="ARBA" id="ARBA00022741"/>
    </source>
</evidence>
<dbReference type="SUPFAM" id="SSF100939">
    <property type="entry name" value="SPOC domain-like"/>
    <property type="match status" value="1"/>
</dbReference>
<dbReference type="SUPFAM" id="SSF53300">
    <property type="entry name" value="vWA-like"/>
    <property type="match status" value="1"/>
</dbReference>
<evidence type="ECO:0000256" key="4">
    <source>
        <dbReference type="ARBA" id="ARBA00022763"/>
    </source>
</evidence>
<dbReference type="GO" id="GO:0006310">
    <property type="term" value="P:DNA recombination"/>
    <property type="evidence" value="ECO:0007669"/>
    <property type="project" value="UniProtKB-KW"/>
</dbReference>
<evidence type="ECO:0000256" key="8">
    <source>
        <dbReference type="ARBA" id="ARBA00022895"/>
    </source>
</evidence>
<dbReference type="InterPro" id="IPR016194">
    <property type="entry name" value="SPOC-like_C_dom_sf"/>
</dbReference>
<dbReference type="Gene3D" id="1.10.1600.10">
    <property type="match status" value="1"/>
</dbReference>
<dbReference type="Proteomes" id="UP000650833">
    <property type="component" value="Unassembled WGS sequence"/>
</dbReference>
<organism evidence="14 15">
    <name type="scientific">Mucor plumbeus</name>
    <dbReference type="NCBI Taxonomy" id="97098"/>
    <lineage>
        <taxon>Eukaryota</taxon>
        <taxon>Fungi</taxon>
        <taxon>Fungi incertae sedis</taxon>
        <taxon>Mucoromycota</taxon>
        <taxon>Mucoromycotina</taxon>
        <taxon>Mucoromycetes</taxon>
        <taxon>Mucorales</taxon>
        <taxon>Mucorineae</taxon>
        <taxon>Mucoraceae</taxon>
        <taxon>Mucor</taxon>
    </lineage>
</organism>
<dbReference type="GO" id="GO:0043564">
    <property type="term" value="C:Ku70:Ku80 complex"/>
    <property type="evidence" value="ECO:0007669"/>
    <property type="project" value="TreeGrafter"/>
</dbReference>
<dbReference type="GO" id="GO:0003690">
    <property type="term" value="F:double-stranded DNA binding"/>
    <property type="evidence" value="ECO:0007669"/>
    <property type="project" value="TreeGrafter"/>
</dbReference>
<comment type="subcellular location">
    <subcellularLocation>
        <location evidence="2">Chromosome</location>
        <location evidence="2">Telomere</location>
    </subcellularLocation>
    <subcellularLocation>
        <location evidence="1">Nucleus</location>
    </subcellularLocation>
</comment>
<dbReference type="SUPFAM" id="SSF101420">
    <property type="entry name" value="C-terminal domain of Ku80"/>
    <property type="match status" value="1"/>
</dbReference>
<evidence type="ECO:0000256" key="12">
    <source>
        <dbReference type="ARBA" id="ARBA00023242"/>
    </source>
</evidence>
<evidence type="ECO:0000256" key="1">
    <source>
        <dbReference type="ARBA" id="ARBA00004123"/>
    </source>
</evidence>
<feature type="domain" description="Ku" evidence="13">
    <location>
        <begin position="295"/>
        <end position="436"/>
    </location>
</feature>
<dbReference type="OrthoDB" id="30826at2759"/>
<dbReference type="GO" id="GO:0016787">
    <property type="term" value="F:hydrolase activity"/>
    <property type="evidence" value="ECO:0007669"/>
    <property type="project" value="UniProtKB-KW"/>
</dbReference>
<dbReference type="Gene3D" id="2.40.290.10">
    <property type="match status" value="1"/>
</dbReference>
<evidence type="ECO:0000256" key="10">
    <source>
        <dbReference type="ARBA" id="ARBA00023172"/>
    </source>
</evidence>
<comment type="caution">
    <text evidence="14">The sequence shown here is derived from an EMBL/GenBank/DDBJ whole genome shotgun (WGS) entry which is preliminary data.</text>
</comment>
<accession>A0A8H7RHI4</accession>
<keyword evidence="8" id="KW-0158">Chromosome</keyword>
<keyword evidence="5" id="KW-0378">Hydrolase</keyword>
<gene>
    <name evidence="14" type="ORF">INT46_005286</name>
</gene>
<dbReference type="GO" id="GO:0000781">
    <property type="term" value="C:chromosome, telomeric region"/>
    <property type="evidence" value="ECO:0007669"/>
    <property type="project" value="UniProtKB-SubCell"/>
</dbReference>
<evidence type="ECO:0000256" key="2">
    <source>
        <dbReference type="ARBA" id="ARBA00004574"/>
    </source>
</evidence>
<evidence type="ECO:0000256" key="6">
    <source>
        <dbReference type="ARBA" id="ARBA00022806"/>
    </source>
</evidence>
<evidence type="ECO:0000256" key="9">
    <source>
        <dbReference type="ARBA" id="ARBA00023125"/>
    </source>
</evidence>
<dbReference type="GO" id="GO:0005524">
    <property type="term" value="F:ATP binding"/>
    <property type="evidence" value="ECO:0007669"/>
    <property type="project" value="UniProtKB-KW"/>
</dbReference>
<dbReference type="Pfam" id="PF03731">
    <property type="entry name" value="Ku_N"/>
    <property type="match status" value="1"/>
</dbReference>
<dbReference type="InterPro" id="IPR014893">
    <property type="entry name" value="Ku_PK_bind"/>
</dbReference>
<dbReference type="InterPro" id="IPR006164">
    <property type="entry name" value="DNA_bd_Ku70/Ku80"/>
</dbReference>
<dbReference type="GO" id="GO:0000723">
    <property type="term" value="P:telomere maintenance"/>
    <property type="evidence" value="ECO:0007669"/>
    <property type="project" value="TreeGrafter"/>
</dbReference>
<dbReference type="GO" id="GO:0006303">
    <property type="term" value="P:double-strand break repair via nonhomologous end joining"/>
    <property type="evidence" value="ECO:0007669"/>
    <property type="project" value="InterPro"/>
</dbReference>
<dbReference type="Gene3D" id="3.40.50.410">
    <property type="entry name" value="von Willebrand factor, type A domain"/>
    <property type="match status" value="1"/>
</dbReference>
<dbReference type="InterPro" id="IPR036465">
    <property type="entry name" value="vWFA_dom_sf"/>
</dbReference>